<keyword evidence="3" id="KW-1185">Reference proteome</keyword>
<feature type="transmembrane region" description="Helical" evidence="1">
    <location>
        <begin position="12"/>
        <end position="33"/>
    </location>
</feature>
<feature type="transmembrane region" description="Helical" evidence="1">
    <location>
        <begin position="91"/>
        <end position="108"/>
    </location>
</feature>
<organism evidence="2 3">
    <name type="scientific">Weissella diestrammenae</name>
    <dbReference type="NCBI Taxonomy" id="1162633"/>
    <lineage>
        <taxon>Bacteria</taxon>
        <taxon>Bacillati</taxon>
        <taxon>Bacillota</taxon>
        <taxon>Bacilli</taxon>
        <taxon>Lactobacillales</taxon>
        <taxon>Lactobacillaceae</taxon>
        <taxon>Weissella</taxon>
    </lineage>
</organism>
<feature type="transmembrane region" description="Helical" evidence="1">
    <location>
        <begin position="39"/>
        <end position="57"/>
    </location>
</feature>
<evidence type="ECO:0000256" key="1">
    <source>
        <dbReference type="SAM" id="Phobius"/>
    </source>
</evidence>
<evidence type="ECO:0008006" key="4">
    <source>
        <dbReference type="Google" id="ProtNLM"/>
    </source>
</evidence>
<sequence length="219" mass="24281">MKHNKPAGKRIVGALLILVAIGIALVNTGVWHVTFVLPIWQYVLMAVLMFIALSGLVKGQWFVFWIPLAMLMTIHQNLLNVWLHLSLNSGLIWGVAILLAFGCTLLFAQAYGEKSEVATTFDNHSIELTVDEIKGQTLRTKFGDLTVTIQPGIAASPVTLNLDVRFGGLVLHVPKDWEVTDATSHSFSQVKIMNQQLESKQVLRLTGQVAFGEVKVWHQ</sequence>
<evidence type="ECO:0000313" key="3">
    <source>
        <dbReference type="Proteomes" id="UP000515800"/>
    </source>
</evidence>
<dbReference type="EMBL" id="CP060724">
    <property type="protein sequence ID" value="QNN74685.1"/>
    <property type="molecule type" value="Genomic_DNA"/>
</dbReference>
<protein>
    <recommendedName>
        <fullName evidence="4">Cell wall-active antibiotics response LiaF-like C-terminal domain-containing protein</fullName>
    </recommendedName>
</protein>
<dbReference type="AlphaFoldDB" id="A0A7G9T3L0"/>
<evidence type="ECO:0000313" key="2">
    <source>
        <dbReference type="EMBL" id="QNN74685.1"/>
    </source>
</evidence>
<keyword evidence="1" id="KW-0812">Transmembrane</keyword>
<name>A0A7G9T3L0_9LACO</name>
<dbReference type="RefSeq" id="WP_187528520.1">
    <property type="nucleotide sequence ID" value="NZ_CP060724.1"/>
</dbReference>
<keyword evidence="1" id="KW-1133">Transmembrane helix</keyword>
<proteinExistence type="predicted"/>
<keyword evidence="1" id="KW-0472">Membrane</keyword>
<dbReference type="KEGG" id="wdi:H9L19_04470"/>
<dbReference type="Proteomes" id="UP000515800">
    <property type="component" value="Chromosome"/>
</dbReference>
<gene>
    <name evidence="2" type="ORF">H9L19_04470</name>
</gene>
<feature type="transmembrane region" description="Helical" evidence="1">
    <location>
        <begin position="64"/>
        <end position="85"/>
    </location>
</feature>
<accession>A0A7G9T3L0</accession>
<reference evidence="2 3" key="1">
    <citation type="submission" date="2020-08" db="EMBL/GenBank/DDBJ databases">
        <title>Genome sequence of Weissella diestrammenae KACC 16890T.</title>
        <authorList>
            <person name="Hyun D.-W."/>
            <person name="Bae J.-W."/>
        </authorList>
    </citation>
    <scope>NUCLEOTIDE SEQUENCE [LARGE SCALE GENOMIC DNA]</scope>
    <source>
        <strain evidence="2 3">KACC 16890</strain>
    </source>
</reference>